<geneLocation type="plasmid" evidence="1 2">
    <name>pRUMAL02</name>
</geneLocation>
<keyword evidence="1" id="KW-0614">Plasmid</keyword>
<dbReference type="AlphaFoldDB" id="E6UL56"/>
<evidence type="ECO:0000313" key="1">
    <source>
        <dbReference type="EMBL" id="ADU24402.1"/>
    </source>
</evidence>
<dbReference type="RefSeq" id="WP_013483939.1">
    <property type="nucleotide sequence ID" value="NC_014825.1"/>
</dbReference>
<dbReference type="HOGENOM" id="CLU_2603892_0_0_9"/>
<dbReference type="EMBL" id="CP002405">
    <property type="protein sequence ID" value="ADU24402.1"/>
    <property type="molecule type" value="Genomic_DNA"/>
</dbReference>
<name>E6UL56_RUMA7</name>
<protein>
    <submittedName>
        <fullName evidence="1">Uncharacterized protein</fullName>
    </submittedName>
</protein>
<reference evidence="2" key="1">
    <citation type="journal article" date="2011" name="J. Bacteriol.">
        <title>Complete genome of the cellulolytic ruminal bacterium Ruminococcus albus 7.</title>
        <authorList>
            <person name="Suen G."/>
            <person name="Stevenson D.M."/>
            <person name="Bruce D.C."/>
            <person name="Chertkov O."/>
            <person name="Copeland A."/>
            <person name="Cheng J.F."/>
            <person name="Detter C."/>
            <person name="Detter J.C."/>
            <person name="Goodwin L.A."/>
            <person name="Han C.S."/>
            <person name="Hauser L.J."/>
            <person name="Ivanova N.N."/>
            <person name="Kyrpides N.C."/>
            <person name="Land M.L."/>
            <person name="Lapidus A."/>
            <person name="Lucas S."/>
            <person name="Ovchinnikova G."/>
            <person name="Pitluck S."/>
            <person name="Tapia R."/>
            <person name="Woyke T."/>
            <person name="Boyum J."/>
            <person name="Mead D."/>
            <person name="Weimer P.J."/>
        </authorList>
    </citation>
    <scope>NUCLEOTIDE SEQUENCE [LARGE SCALE GENOMIC DNA]</scope>
    <source>
        <strain evidence="2">ATCC 27210 / DSM 20455 / JCM 14654 / NCDO 2250 / 7</strain>
        <plasmid evidence="2">pRUMAL02</plasmid>
    </source>
</reference>
<dbReference type="Proteomes" id="UP000006919">
    <property type="component" value="Plasmid pRUMAL02"/>
</dbReference>
<organism evidence="1 2">
    <name type="scientific">Ruminococcus albus (strain ATCC 27210 / DSM 20455 / JCM 14654 / NCDO 2250 / 7)</name>
    <dbReference type="NCBI Taxonomy" id="697329"/>
    <lineage>
        <taxon>Bacteria</taxon>
        <taxon>Bacillati</taxon>
        <taxon>Bacillota</taxon>
        <taxon>Clostridia</taxon>
        <taxon>Eubacteriales</taxon>
        <taxon>Oscillospiraceae</taxon>
        <taxon>Ruminococcus</taxon>
    </lineage>
</organism>
<proteinExistence type="predicted"/>
<sequence>MILEIEYYKADTQLVGKARHFSEVKEQLEKAEHLHDRVNDNFIELLCRMFGWTENKIFCRPDLIYDRDIMKLSSTDNRS</sequence>
<dbReference type="OrthoDB" id="1822468at2"/>
<evidence type="ECO:0000313" key="2">
    <source>
        <dbReference type="Proteomes" id="UP000006919"/>
    </source>
</evidence>
<accession>E6UL56</accession>
<gene>
    <name evidence="1" type="ordered locus">Rumal_3979</name>
</gene>
<dbReference type="KEGG" id="ral:Rumal_3979"/>